<dbReference type="Pfam" id="PF14479">
    <property type="entry name" value="HeLo"/>
    <property type="match status" value="1"/>
</dbReference>
<dbReference type="Gene3D" id="1.10.510.10">
    <property type="entry name" value="Transferase(Phosphotransferase) domain 1"/>
    <property type="match status" value="1"/>
</dbReference>
<protein>
    <recommendedName>
        <fullName evidence="3">Protein kinase domain-containing protein</fullName>
    </recommendedName>
</protein>
<organism evidence="4 5">
    <name type="scientific">Pyrenophora tritici-repentis (strain Pt-1C-BFP)</name>
    <name type="common">Wheat tan spot fungus</name>
    <name type="synonym">Drechslera tritici-repentis</name>
    <dbReference type="NCBI Taxonomy" id="426418"/>
    <lineage>
        <taxon>Eukaryota</taxon>
        <taxon>Fungi</taxon>
        <taxon>Dikarya</taxon>
        <taxon>Ascomycota</taxon>
        <taxon>Pezizomycotina</taxon>
        <taxon>Dothideomycetes</taxon>
        <taxon>Pleosporomycetidae</taxon>
        <taxon>Pleosporales</taxon>
        <taxon>Pleosporineae</taxon>
        <taxon>Pleosporaceae</taxon>
        <taxon>Pyrenophora</taxon>
    </lineage>
</organism>
<evidence type="ECO:0000256" key="1">
    <source>
        <dbReference type="SAM" id="MobiDB-lite"/>
    </source>
</evidence>
<proteinExistence type="predicted"/>
<evidence type="ECO:0000259" key="3">
    <source>
        <dbReference type="PROSITE" id="PS50011"/>
    </source>
</evidence>
<sequence length="533" mass="60214">MAELAIGSISFFFQVFAGCIQGYELIADACHLQKDCQALLVNFKIEQQRLLNWARTVGLDYRDDNLVLNHMSRGLMINIMEQQQKLLFSFGRMNKKYEKLSDPLLVEEAQEFVLRNSDMLIENGTNGSQDKDDSEYNGLADSGAITAHGAAHQPLAALAQQNFIHLAIEDSQIDLTASYAQKINMPDLPKDIHDTQLSFDDIHPKHGDEFPEDIEEGSRTEAFYHKTPVWIEWKTVETFGPRRDHSTMEAKIHARVKKLAALLSKNNRTVRFRAPFCRGYFIDTDESRFGLVFEKPASISPTTEPTSLHTLLTKPDVDVPSLTSRITLMRLLAETVERLHAVDWLHKGLRSANILLFPHNNPTGEMNYTDPFISGFDYSRPATNDELSETPSDDLAGDLYRHPSVQSRHNREDAGGRESYKKSFDLYSLGIVLLEIAYWKPIDVILGIDLDEAVPRDTRHVQRRLLNGEPRHLGWVRSFVGDTVEAVVRACLSGPEAFGLDKGADEKREVVAAMLQREFGERVVGRFAGMKGL</sequence>
<feature type="chain" id="PRO_5002784718" description="Protein kinase domain-containing protein" evidence="2">
    <location>
        <begin position="18"/>
        <end position="533"/>
    </location>
</feature>
<feature type="compositionally biased region" description="Acidic residues" evidence="1">
    <location>
        <begin position="386"/>
        <end position="396"/>
    </location>
</feature>
<dbReference type="Gene3D" id="1.20.120.1020">
    <property type="entry name" value="Prion-inhibition and propagation, HeLo domain"/>
    <property type="match status" value="1"/>
</dbReference>
<dbReference type="OrthoDB" id="1911848at2759"/>
<dbReference type="eggNOG" id="ENOG502RXKN">
    <property type="taxonomic scope" value="Eukaryota"/>
</dbReference>
<evidence type="ECO:0000313" key="4">
    <source>
        <dbReference type="EMBL" id="EDU51148.1"/>
    </source>
</evidence>
<dbReference type="InParanoid" id="B2WF68"/>
<evidence type="ECO:0000313" key="5">
    <source>
        <dbReference type="Proteomes" id="UP000001471"/>
    </source>
</evidence>
<feature type="signal peptide" evidence="2">
    <location>
        <begin position="1"/>
        <end position="17"/>
    </location>
</feature>
<gene>
    <name evidence="4" type="ORF">PTRG_08229</name>
</gene>
<dbReference type="OMA" id="NLEEYRF"/>
<dbReference type="STRING" id="426418.B2WF68"/>
<dbReference type="PANTHER" id="PTHR37542:SF1">
    <property type="entry name" value="PRION-INHIBITION AND PROPAGATION HELO DOMAIN-CONTAINING PROTEIN"/>
    <property type="match status" value="1"/>
</dbReference>
<name>B2WF68_PYRTR</name>
<feature type="region of interest" description="Disordered" evidence="1">
    <location>
        <begin position="383"/>
        <end position="416"/>
    </location>
</feature>
<feature type="domain" description="Protein kinase" evidence="3">
    <location>
        <begin position="208"/>
        <end position="533"/>
    </location>
</feature>
<dbReference type="InterPro" id="IPR011009">
    <property type="entry name" value="Kinase-like_dom_sf"/>
</dbReference>
<reference evidence="5" key="1">
    <citation type="journal article" date="2013" name="G3 (Bethesda)">
        <title>Comparative genomics of a plant-pathogenic fungus, Pyrenophora tritici-repentis, reveals transduplication and the impact of repeat elements on pathogenicity and population divergence.</title>
        <authorList>
            <person name="Manning V.A."/>
            <person name="Pandelova I."/>
            <person name="Dhillon B."/>
            <person name="Wilhelm L.J."/>
            <person name="Goodwin S.B."/>
            <person name="Berlin A.M."/>
            <person name="Figueroa M."/>
            <person name="Freitag M."/>
            <person name="Hane J.K."/>
            <person name="Henrissat B."/>
            <person name="Holman W.H."/>
            <person name="Kodira C.D."/>
            <person name="Martin J."/>
            <person name="Oliver R.P."/>
            <person name="Robbertse B."/>
            <person name="Schackwitz W."/>
            <person name="Schwartz D.C."/>
            <person name="Spatafora J.W."/>
            <person name="Turgeon B.G."/>
            <person name="Yandava C."/>
            <person name="Young S."/>
            <person name="Zhou S."/>
            <person name="Zeng Q."/>
            <person name="Grigoriev I.V."/>
            <person name="Ma L.-J."/>
            <person name="Ciuffetti L.M."/>
        </authorList>
    </citation>
    <scope>NUCLEOTIDE SEQUENCE [LARGE SCALE GENOMIC DNA]</scope>
    <source>
        <strain evidence="5">Pt-1C-BFP</strain>
    </source>
</reference>
<dbReference type="EMBL" id="DS231623">
    <property type="protein sequence ID" value="EDU51148.1"/>
    <property type="molecule type" value="Genomic_DNA"/>
</dbReference>
<dbReference type="SUPFAM" id="SSF56112">
    <property type="entry name" value="Protein kinase-like (PK-like)"/>
    <property type="match status" value="1"/>
</dbReference>
<dbReference type="PANTHER" id="PTHR37542">
    <property type="entry name" value="HELO DOMAIN-CONTAINING PROTEIN-RELATED"/>
    <property type="match status" value="1"/>
</dbReference>
<dbReference type="InterPro" id="IPR038305">
    <property type="entry name" value="HeLo_sf"/>
</dbReference>
<keyword evidence="2" id="KW-0732">Signal</keyword>
<accession>B2WF68</accession>
<dbReference type="InterPro" id="IPR029498">
    <property type="entry name" value="HeLo_dom"/>
</dbReference>
<dbReference type="InterPro" id="IPR000719">
    <property type="entry name" value="Prot_kinase_dom"/>
</dbReference>
<evidence type="ECO:0000256" key="2">
    <source>
        <dbReference type="SAM" id="SignalP"/>
    </source>
</evidence>
<dbReference type="AlphaFoldDB" id="B2WF68"/>
<dbReference type="GO" id="GO:0004672">
    <property type="term" value="F:protein kinase activity"/>
    <property type="evidence" value="ECO:0007669"/>
    <property type="project" value="InterPro"/>
</dbReference>
<dbReference type="Proteomes" id="UP000001471">
    <property type="component" value="Unassembled WGS sequence"/>
</dbReference>
<dbReference type="HOGENOM" id="CLU_017444_4_1_1"/>
<dbReference type="GO" id="GO:0005524">
    <property type="term" value="F:ATP binding"/>
    <property type="evidence" value="ECO:0007669"/>
    <property type="project" value="InterPro"/>
</dbReference>
<dbReference type="PROSITE" id="PS50011">
    <property type="entry name" value="PROTEIN_KINASE_DOM"/>
    <property type="match status" value="1"/>
</dbReference>